<dbReference type="RefSeq" id="WP_159663506.1">
    <property type="nucleotide sequence ID" value="NZ_WUUS01000002.1"/>
</dbReference>
<organism evidence="2 3">
    <name type="scientific">Halobaculum saliterrae</name>
    <dbReference type="NCBI Taxonomy" id="2073113"/>
    <lineage>
        <taxon>Archaea</taxon>
        <taxon>Methanobacteriati</taxon>
        <taxon>Methanobacteriota</taxon>
        <taxon>Stenosarchaea group</taxon>
        <taxon>Halobacteria</taxon>
        <taxon>Halobacteriales</taxon>
        <taxon>Haloferacaceae</taxon>
        <taxon>Halobaculum</taxon>
    </lineage>
</organism>
<dbReference type="OrthoDB" id="270777at2157"/>
<sequence>MYAALQRVLAGACAFVLTYLVVAFVAASRIARYLTPDSGNGPTVLDAYRAAGEPLWQAIGWLALNTLGVPIGVSVESGYVIRHANLVYDGSLWFGVVPGVFGLVPMVTCILAGAGVVVLSPTPSHVPLAVGTYMIPGHLSAVLVATILFSGAVGPVEASFTLTTLYPPTKWLIPTVVSPLLFGSAGAFVVQSPFVQSILNRLRTVSTGR</sequence>
<dbReference type="EMBL" id="WUUS01000002">
    <property type="protein sequence ID" value="MXR40425.1"/>
    <property type="molecule type" value="Genomic_DNA"/>
</dbReference>
<keyword evidence="1" id="KW-0472">Membrane</keyword>
<dbReference type="AlphaFoldDB" id="A0A6B0SNX3"/>
<evidence type="ECO:0000256" key="1">
    <source>
        <dbReference type="SAM" id="Phobius"/>
    </source>
</evidence>
<accession>A0A6B0SNX3</accession>
<feature type="transmembrane region" description="Helical" evidence="1">
    <location>
        <begin position="92"/>
        <end position="119"/>
    </location>
</feature>
<keyword evidence="3" id="KW-1185">Reference proteome</keyword>
<name>A0A6B0SNX3_9EURY</name>
<keyword evidence="1" id="KW-1133">Transmembrane helix</keyword>
<dbReference type="Proteomes" id="UP000437065">
    <property type="component" value="Unassembled WGS sequence"/>
</dbReference>
<reference evidence="2 3" key="1">
    <citation type="submission" date="2019-12" db="EMBL/GenBank/DDBJ databases">
        <title>Isolation and characterization of three novel carbon monoxide-oxidizing members of Halobacteria from salione crusts and soils.</title>
        <authorList>
            <person name="Myers M.R."/>
            <person name="King G.M."/>
        </authorList>
    </citation>
    <scope>NUCLEOTIDE SEQUENCE [LARGE SCALE GENOMIC DNA]</scope>
    <source>
        <strain evidence="2 3">WSA2</strain>
    </source>
</reference>
<feature type="transmembrane region" description="Helical" evidence="1">
    <location>
        <begin position="126"/>
        <end position="151"/>
    </location>
</feature>
<keyword evidence="1" id="KW-0812">Transmembrane</keyword>
<evidence type="ECO:0000313" key="3">
    <source>
        <dbReference type="Proteomes" id="UP000437065"/>
    </source>
</evidence>
<proteinExistence type="predicted"/>
<protein>
    <submittedName>
        <fullName evidence="2">Uncharacterized protein</fullName>
    </submittedName>
</protein>
<gene>
    <name evidence="2" type="ORF">GRX01_03525</name>
</gene>
<evidence type="ECO:0000313" key="2">
    <source>
        <dbReference type="EMBL" id="MXR40425.1"/>
    </source>
</evidence>
<comment type="caution">
    <text evidence="2">The sequence shown here is derived from an EMBL/GenBank/DDBJ whole genome shotgun (WGS) entry which is preliminary data.</text>
</comment>